<dbReference type="AlphaFoldDB" id="W6MLC5"/>
<reference evidence="2" key="2">
    <citation type="submission" date="2014-02" db="EMBL/GenBank/DDBJ databases">
        <title>Complete DNA sequence of /Kuraishia capsulata/ illustrates novel genomic features among budding yeasts (/Saccharomycotina/).</title>
        <authorList>
            <person name="Morales L."/>
            <person name="Noel B."/>
            <person name="Porcel B."/>
            <person name="Marcet-Houben M."/>
            <person name="Hullo M-F."/>
            <person name="Sacerdot C."/>
            <person name="Tekaia F."/>
            <person name="Leh-Louis V."/>
            <person name="Despons L."/>
            <person name="Khanna V."/>
            <person name="Aury J-M."/>
            <person name="Barbe V."/>
            <person name="Couloux A."/>
            <person name="Labadie K."/>
            <person name="Pelletier E."/>
            <person name="Souciet J-L."/>
            <person name="Boekhout T."/>
            <person name="Gabaldon T."/>
            <person name="Wincker P."/>
            <person name="Dujon B."/>
        </authorList>
    </citation>
    <scope>NUCLEOTIDE SEQUENCE</scope>
    <source>
        <strain evidence="2">CBS 1993</strain>
    </source>
</reference>
<accession>W6MLC5</accession>
<proteinExistence type="inferred from homology"/>
<comment type="similarity">
    <text evidence="1">Belongs to the UPF0538 family.</text>
</comment>
<organism evidence="2 3">
    <name type="scientific">Kuraishia capsulata CBS 1993</name>
    <dbReference type="NCBI Taxonomy" id="1382522"/>
    <lineage>
        <taxon>Eukaryota</taxon>
        <taxon>Fungi</taxon>
        <taxon>Dikarya</taxon>
        <taxon>Ascomycota</taxon>
        <taxon>Saccharomycotina</taxon>
        <taxon>Pichiomycetes</taxon>
        <taxon>Pichiales</taxon>
        <taxon>Pichiaceae</taxon>
        <taxon>Kuraishia</taxon>
    </lineage>
</organism>
<dbReference type="OrthoDB" id="937at2759"/>
<dbReference type="PANTHER" id="PTHR18444">
    <property type="entry name" value="UPF0538 FAMILY MEMBER"/>
    <property type="match status" value="1"/>
</dbReference>
<keyword evidence="3" id="KW-1185">Reference proteome</keyword>
<dbReference type="PANTHER" id="PTHR18444:SF9">
    <property type="entry name" value="UPF0538 PROTEIN C2ORF76"/>
    <property type="match status" value="1"/>
</dbReference>
<protein>
    <recommendedName>
        <fullName evidence="4">Altered inheritance rate of mitochondria protein 29</fullName>
    </recommendedName>
</protein>
<dbReference type="GeneID" id="34518992"/>
<reference evidence="2" key="1">
    <citation type="submission" date="2013-12" db="EMBL/GenBank/DDBJ databases">
        <authorList>
            <person name="Genoscope - CEA"/>
        </authorList>
    </citation>
    <scope>NUCLEOTIDE SEQUENCE</scope>
    <source>
        <strain evidence="2">CBS 1993</strain>
    </source>
</reference>
<dbReference type="InterPro" id="IPR018794">
    <property type="entry name" value="UPF0538"/>
</dbReference>
<sequence>MSQFDLDEPLTSSARPATNATLTIRIVKSFPYRNVKNYILRDVNLRELTAHDLLDKVVQIINTTGSLRPYRNVVYDSLKIYTHAHGSKTMNLVINLDHDDWVLDVNSSKKLIDYGIENETELSIYNKADYGEFASNPQELW</sequence>
<dbReference type="Proteomes" id="UP000019384">
    <property type="component" value="Unassembled WGS sequence"/>
</dbReference>
<name>W6MLC5_9ASCO</name>
<evidence type="ECO:0008006" key="4">
    <source>
        <dbReference type="Google" id="ProtNLM"/>
    </source>
</evidence>
<evidence type="ECO:0000313" key="3">
    <source>
        <dbReference type="Proteomes" id="UP000019384"/>
    </source>
</evidence>
<dbReference type="HOGENOM" id="CLU_117792_0_0_1"/>
<evidence type="ECO:0000256" key="1">
    <source>
        <dbReference type="ARBA" id="ARBA00007176"/>
    </source>
</evidence>
<dbReference type="RefSeq" id="XP_022457604.1">
    <property type="nucleotide sequence ID" value="XM_022603755.1"/>
</dbReference>
<dbReference type="EMBL" id="HG793126">
    <property type="protein sequence ID" value="CDK25592.1"/>
    <property type="molecule type" value="Genomic_DNA"/>
</dbReference>
<gene>
    <name evidence="2" type="ORF">KUCA_T00001562001</name>
</gene>
<dbReference type="Pfam" id="PF10209">
    <property type="entry name" value="DUF2340"/>
    <property type="match status" value="1"/>
</dbReference>
<evidence type="ECO:0000313" key="2">
    <source>
        <dbReference type="EMBL" id="CDK25592.1"/>
    </source>
</evidence>